<dbReference type="Proteomes" id="UP001595904">
    <property type="component" value="Unassembled WGS sequence"/>
</dbReference>
<dbReference type="EMBL" id="JBHSDU010000014">
    <property type="protein sequence ID" value="MFC4312574.1"/>
    <property type="molecule type" value="Genomic_DNA"/>
</dbReference>
<dbReference type="RefSeq" id="WP_380602089.1">
    <property type="nucleotide sequence ID" value="NZ_JBHSDU010000014.1"/>
</dbReference>
<keyword evidence="2" id="KW-1185">Reference proteome</keyword>
<gene>
    <name evidence="1" type="ORF">ACFPN2_26055</name>
</gene>
<reference evidence="2" key="1">
    <citation type="journal article" date="2019" name="Int. J. Syst. Evol. Microbiol.">
        <title>The Global Catalogue of Microorganisms (GCM) 10K type strain sequencing project: providing services to taxonomists for standard genome sequencing and annotation.</title>
        <authorList>
            <consortium name="The Broad Institute Genomics Platform"/>
            <consortium name="The Broad Institute Genome Sequencing Center for Infectious Disease"/>
            <person name="Wu L."/>
            <person name="Ma J."/>
        </authorList>
    </citation>
    <scope>NUCLEOTIDE SEQUENCE [LARGE SCALE GENOMIC DNA]</scope>
    <source>
        <strain evidence="2">CGMCC 1.10759</strain>
    </source>
</reference>
<evidence type="ECO:0000313" key="2">
    <source>
        <dbReference type="Proteomes" id="UP001595904"/>
    </source>
</evidence>
<evidence type="ECO:0000313" key="1">
    <source>
        <dbReference type="EMBL" id="MFC4312574.1"/>
    </source>
</evidence>
<name>A0ABV8SYA5_9GAMM</name>
<proteinExistence type="predicted"/>
<comment type="caution">
    <text evidence="1">The sequence shown here is derived from an EMBL/GenBank/DDBJ whole genome shotgun (WGS) entry which is preliminary data.</text>
</comment>
<organism evidence="1 2">
    <name type="scientific">Steroidobacter flavus</name>
    <dbReference type="NCBI Taxonomy" id="1842136"/>
    <lineage>
        <taxon>Bacteria</taxon>
        <taxon>Pseudomonadati</taxon>
        <taxon>Pseudomonadota</taxon>
        <taxon>Gammaproteobacteria</taxon>
        <taxon>Steroidobacterales</taxon>
        <taxon>Steroidobacteraceae</taxon>
        <taxon>Steroidobacter</taxon>
    </lineage>
</organism>
<accession>A0ABV8SYA5</accession>
<protein>
    <submittedName>
        <fullName evidence="1">Uncharacterized protein</fullName>
    </submittedName>
</protein>
<sequence length="40" mass="4464">MMKHLVVLIVAALVGLISVAWLIKDPPRHPPPHPSYLPEK</sequence>